<dbReference type="EMBL" id="OV725078">
    <property type="protein sequence ID" value="CAH1394265.1"/>
    <property type="molecule type" value="Genomic_DNA"/>
</dbReference>
<keyword evidence="1" id="KW-0175">Coiled coil</keyword>
<dbReference type="OrthoDB" id="10007527at2759"/>
<feature type="coiled-coil region" evidence="1">
    <location>
        <begin position="11"/>
        <end position="38"/>
    </location>
</feature>
<proteinExistence type="predicted"/>
<gene>
    <name evidence="2" type="ORF">NEZAVI_LOCUS4796</name>
</gene>
<sequence length="262" mass="30565">MSTNPSSKHNINSREEAVYKLLEERNQAEKNFETLKALQLSANGNIDPDTDILAEMIKVSFEKECLKREVAELSDRVIPLEKSCRQLEIDNERLSFKLSEALAEIEERETQLGLSERQNVWFTEMKNRHSADSTPPSLLLSELASFGSPKKLSSMLETCNELAWAEEVKKLQCESENLRSQLTVLGEKYNALVLKHIQYKTKRKFQIEEVRERLQACECQVETLQTQLSIQRQRLRAEELFRKQIEADYRRLQEERRSISSR</sequence>
<evidence type="ECO:0000313" key="3">
    <source>
        <dbReference type="Proteomes" id="UP001152798"/>
    </source>
</evidence>
<feature type="coiled-coil region" evidence="1">
    <location>
        <begin position="84"/>
        <end position="111"/>
    </location>
</feature>
<protein>
    <submittedName>
        <fullName evidence="2">Uncharacterized protein</fullName>
    </submittedName>
</protein>
<dbReference type="Proteomes" id="UP001152798">
    <property type="component" value="Chromosome 2"/>
</dbReference>
<organism evidence="2 3">
    <name type="scientific">Nezara viridula</name>
    <name type="common">Southern green stink bug</name>
    <name type="synonym">Cimex viridulus</name>
    <dbReference type="NCBI Taxonomy" id="85310"/>
    <lineage>
        <taxon>Eukaryota</taxon>
        <taxon>Metazoa</taxon>
        <taxon>Ecdysozoa</taxon>
        <taxon>Arthropoda</taxon>
        <taxon>Hexapoda</taxon>
        <taxon>Insecta</taxon>
        <taxon>Pterygota</taxon>
        <taxon>Neoptera</taxon>
        <taxon>Paraneoptera</taxon>
        <taxon>Hemiptera</taxon>
        <taxon>Heteroptera</taxon>
        <taxon>Panheteroptera</taxon>
        <taxon>Pentatomomorpha</taxon>
        <taxon>Pentatomoidea</taxon>
        <taxon>Pentatomidae</taxon>
        <taxon>Pentatominae</taxon>
        <taxon>Nezara</taxon>
    </lineage>
</organism>
<keyword evidence="3" id="KW-1185">Reference proteome</keyword>
<dbReference type="AlphaFoldDB" id="A0A9P0EBC6"/>
<accession>A0A9P0EBC6</accession>
<name>A0A9P0EBC6_NEZVI</name>
<evidence type="ECO:0000313" key="2">
    <source>
        <dbReference type="EMBL" id="CAH1394265.1"/>
    </source>
</evidence>
<reference evidence="2" key="1">
    <citation type="submission" date="2022-01" db="EMBL/GenBank/DDBJ databases">
        <authorList>
            <person name="King R."/>
        </authorList>
    </citation>
    <scope>NUCLEOTIDE SEQUENCE</scope>
</reference>
<feature type="coiled-coil region" evidence="1">
    <location>
        <begin position="168"/>
        <end position="262"/>
    </location>
</feature>
<evidence type="ECO:0000256" key="1">
    <source>
        <dbReference type="SAM" id="Coils"/>
    </source>
</evidence>